<dbReference type="InterPro" id="IPR011761">
    <property type="entry name" value="ATP-grasp"/>
</dbReference>
<dbReference type="RefSeq" id="WP_128496316.1">
    <property type="nucleotide sequence ID" value="NZ_RZNB01000009.1"/>
</dbReference>
<keyword evidence="5 9" id="KW-0547">Nucleotide-binding</keyword>
<evidence type="ECO:0000313" key="14">
    <source>
        <dbReference type="Proteomes" id="UP000288547"/>
    </source>
</evidence>
<dbReference type="Proteomes" id="UP000288547">
    <property type="component" value="Unassembled WGS sequence"/>
</dbReference>
<dbReference type="PROSITE" id="PS00867">
    <property type="entry name" value="CPSASE_2"/>
    <property type="match status" value="1"/>
</dbReference>
<dbReference type="SUPFAM" id="SSF51246">
    <property type="entry name" value="Rudiment single hybrid motif"/>
    <property type="match status" value="1"/>
</dbReference>
<evidence type="ECO:0000256" key="1">
    <source>
        <dbReference type="ARBA" id="ARBA00001953"/>
    </source>
</evidence>
<dbReference type="InterPro" id="IPR005479">
    <property type="entry name" value="CPAse_ATP-bd"/>
</dbReference>
<dbReference type="GO" id="GO:0005524">
    <property type="term" value="F:ATP binding"/>
    <property type="evidence" value="ECO:0007669"/>
    <property type="project" value="UniProtKB-UniRule"/>
</dbReference>
<reference evidence="13 14" key="1">
    <citation type="submission" date="2018-12" db="EMBL/GenBank/DDBJ databases">
        <authorList>
            <person name="Li F."/>
        </authorList>
    </citation>
    <scope>NUCLEOTIDE SEQUENCE [LARGE SCALE GENOMIC DNA]</scope>
    <source>
        <strain evidence="13 14">11W25H-1</strain>
    </source>
</reference>
<dbReference type="GO" id="GO:0046872">
    <property type="term" value="F:metal ion binding"/>
    <property type="evidence" value="ECO:0007669"/>
    <property type="project" value="InterPro"/>
</dbReference>
<dbReference type="Gene3D" id="3.30.1490.20">
    <property type="entry name" value="ATP-grasp fold, A domain"/>
    <property type="match status" value="1"/>
</dbReference>
<dbReference type="EMBL" id="RZNB01000009">
    <property type="protein sequence ID" value="RWZ46138.1"/>
    <property type="molecule type" value="Genomic_DNA"/>
</dbReference>
<dbReference type="PROSITE" id="PS50979">
    <property type="entry name" value="BC"/>
    <property type="match status" value="1"/>
</dbReference>
<comment type="catalytic activity">
    <reaction evidence="8">
        <text>N(6)-biotinyl-L-lysyl-[protein] + hydrogencarbonate + ATP = N(6)-carboxybiotinyl-L-lysyl-[protein] + ADP + phosphate + H(+)</text>
        <dbReference type="Rhea" id="RHEA:13501"/>
        <dbReference type="Rhea" id="RHEA-COMP:10505"/>
        <dbReference type="Rhea" id="RHEA-COMP:10506"/>
        <dbReference type="ChEBI" id="CHEBI:15378"/>
        <dbReference type="ChEBI" id="CHEBI:17544"/>
        <dbReference type="ChEBI" id="CHEBI:30616"/>
        <dbReference type="ChEBI" id="CHEBI:43474"/>
        <dbReference type="ChEBI" id="CHEBI:83144"/>
        <dbReference type="ChEBI" id="CHEBI:83145"/>
        <dbReference type="ChEBI" id="CHEBI:456216"/>
        <dbReference type="EC" id="6.3.4.14"/>
    </reaction>
</comment>
<evidence type="ECO:0000259" key="11">
    <source>
        <dbReference type="PROSITE" id="PS50975"/>
    </source>
</evidence>
<dbReference type="Pfam" id="PF00289">
    <property type="entry name" value="Biotin_carb_N"/>
    <property type="match status" value="1"/>
</dbReference>
<dbReference type="InterPro" id="IPR011054">
    <property type="entry name" value="Rudment_hybrid_motif"/>
</dbReference>
<dbReference type="CDD" id="cd06850">
    <property type="entry name" value="biotinyl_domain"/>
    <property type="match status" value="1"/>
</dbReference>
<comment type="cofactor">
    <cofactor evidence="1">
        <name>biotin</name>
        <dbReference type="ChEBI" id="CHEBI:57586"/>
    </cofactor>
</comment>
<feature type="domain" description="Biotin carboxylation" evidence="12">
    <location>
        <begin position="5"/>
        <end position="449"/>
    </location>
</feature>
<keyword evidence="4" id="KW-0436">Ligase</keyword>
<dbReference type="PROSITE" id="PS50968">
    <property type="entry name" value="BIOTINYL_LIPOYL"/>
    <property type="match status" value="1"/>
</dbReference>
<dbReference type="InterPro" id="IPR051602">
    <property type="entry name" value="ACC_Biotin_Carboxylase"/>
</dbReference>
<dbReference type="InterPro" id="IPR001882">
    <property type="entry name" value="Biotin_BS"/>
</dbReference>
<feature type="domain" description="ATP-grasp" evidence="11">
    <location>
        <begin position="124"/>
        <end position="321"/>
    </location>
</feature>
<name>A0A444PNS8_9MICO</name>
<feature type="domain" description="Lipoyl-binding" evidence="10">
    <location>
        <begin position="506"/>
        <end position="590"/>
    </location>
</feature>
<dbReference type="Pfam" id="PF00364">
    <property type="entry name" value="Biotin_lipoyl"/>
    <property type="match status" value="1"/>
</dbReference>
<proteinExistence type="predicted"/>
<sequence>MNAHAPQKVLIANRGEIAVRIARACADHGYASVAVYADGDADALHVRLADEAYGLDGVTAAETYLDAEKVLAAALASGATLVHPGYGFLSESADFARAVRDAGLTWVGPSPESIELLGDKISARRLAESVGAPLIAGTTDPVADPSEAVAFAEEHGLPIAIKAAFGGGGRGMRVARRLDEVAELFEAAGREAVAAFGRGECFVERYLERPRHVEAQVLADDHGNVVVLGTRDCSLQRRSQKLVEEAPAPFLTDEQRERVHTAARDICAAADYRGAATVEFLLGVDGLLSFLEVNTRLQVEHPVTEETTGVDIVGEQLRIAAGLPLSITETPAARGHSLEFRINAEDPARGFLPVPGTISVFAPPTGPGVRLDTGVESGSAVSGNFDSMMAKLIVTGVDRDAALTRARRALREFRIEGVASVLPFHRAVLDDAEFTAQDGFAVHTQWIETTFADRTPPQALAEEPVGPDVVSSWIEVDGQRLSLRLPSSLAGAVALGGGTASGSASASTAGTSPSAAAADGDVLAPMAGTLVRWAVEDGAAVEKGDTIAVIEAMKMETTVTAPVAGTAELADDAPSPGDPVSPTTVLARITTA</sequence>
<dbReference type="PROSITE" id="PS00188">
    <property type="entry name" value="BIOTIN"/>
    <property type="match status" value="1"/>
</dbReference>
<dbReference type="Gene3D" id="2.40.50.100">
    <property type="match status" value="1"/>
</dbReference>
<dbReference type="InterPro" id="IPR005482">
    <property type="entry name" value="Biotin_COase_C"/>
</dbReference>
<dbReference type="Pfam" id="PF02785">
    <property type="entry name" value="Biotin_carb_C"/>
    <property type="match status" value="1"/>
</dbReference>
<evidence type="ECO:0000256" key="4">
    <source>
        <dbReference type="ARBA" id="ARBA00022598"/>
    </source>
</evidence>
<evidence type="ECO:0000259" key="12">
    <source>
        <dbReference type="PROSITE" id="PS50979"/>
    </source>
</evidence>
<dbReference type="SUPFAM" id="SSF56059">
    <property type="entry name" value="Glutathione synthetase ATP-binding domain-like"/>
    <property type="match status" value="1"/>
</dbReference>
<dbReference type="AlphaFoldDB" id="A0A444PNS8"/>
<dbReference type="Pfam" id="PF02786">
    <property type="entry name" value="CPSase_L_D2"/>
    <property type="match status" value="1"/>
</dbReference>
<dbReference type="PANTHER" id="PTHR48095">
    <property type="entry name" value="PYRUVATE CARBOXYLASE SUBUNIT A"/>
    <property type="match status" value="1"/>
</dbReference>
<protein>
    <recommendedName>
        <fullName evidence="3">biotin carboxylase</fullName>
        <ecNumber evidence="3">6.3.4.14</ecNumber>
    </recommendedName>
</protein>
<dbReference type="Gene3D" id="3.30.470.20">
    <property type="entry name" value="ATP-grasp fold, B domain"/>
    <property type="match status" value="1"/>
</dbReference>
<evidence type="ECO:0000313" key="13">
    <source>
        <dbReference type="EMBL" id="RWZ46138.1"/>
    </source>
</evidence>
<evidence type="ECO:0000256" key="7">
    <source>
        <dbReference type="ARBA" id="ARBA00023267"/>
    </source>
</evidence>
<keyword evidence="7" id="KW-0092">Biotin</keyword>
<evidence type="ECO:0000256" key="2">
    <source>
        <dbReference type="ARBA" id="ARBA00003761"/>
    </source>
</evidence>
<comment type="function">
    <text evidence="2">This protein is a component of the acetyl coenzyme A carboxylase complex; first, biotin carboxylase catalyzes the carboxylation of the carrier protein and then the transcarboxylase transfers the carboxyl group to form malonyl-CoA.</text>
</comment>
<organism evidence="13 14">
    <name type="scientific">Labedella phragmitis</name>
    <dbReference type="NCBI Taxonomy" id="2498849"/>
    <lineage>
        <taxon>Bacteria</taxon>
        <taxon>Bacillati</taxon>
        <taxon>Actinomycetota</taxon>
        <taxon>Actinomycetes</taxon>
        <taxon>Micrococcales</taxon>
        <taxon>Microbacteriaceae</taxon>
        <taxon>Labedella</taxon>
    </lineage>
</organism>
<dbReference type="FunFam" id="3.40.50.20:FF:000010">
    <property type="entry name" value="Propionyl-CoA carboxylase subunit alpha"/>
    <property type="match status" value="1"/>
</dbReference>
<dbReference type="SUPFAM" id="SSF52440">
    <property type="entry name" value="PreATP-grasp domain"/>
    <property type="match status" value="1"/>
</dbReference>
<evidence type="ECO:0000256" key="8">
    <source>
        <dbReference type="ARBA" id="ARBA00048600"/>
    </source>
</evidence>
<dbReference type="InterPro" id="IPR005481">
    <property type="entry name" value="BC-like_N"/>
</dbReference>
<evidence type="ECO:0000259" key="10">
    <source>
        <dbReference type="PROSITE" id="PS50968"/>
    </source>
</evidence>
<dbReference type="InterPro" id="IPR011764">
    <property type="entry name" value="Biotin_carboxylation_dom"/>
</dbReference>
<dbReference type="InterPro" id="IPR013815">
    <property type="entry name" value="ATP_grasp_subdomain_1"/>
</dbReference>
<dbReference type="SUPFAM" id="SSF51230">
    <property type="entry name" value="Single hybrid motif"/>
    <property type="match status" value="1"/>
</dbReference>
<evidence type="ECO:0000256" key="3">
    <source>
        <dbReference type="ARBA" id="ARBA00013263"/>
    </source>
</evidence>
<evidence type="ECO:0000256" key="5">
    <source>
        <dbReference type="ARBA" id="ARBA00022741"/>
    </source>
</evidence>
<dbReference type="PANTHER" id="PTHR48095:SF2">
    <property type="entry name" value="BIOTIN CARBOXYLASE, CHLOROPLASTIC"/>
    <property type="match status" value="1"/>
</dbReference>
<dbReference type="Gene3D" id="3.40.50.20">
    <property type="match status" value="1"/>
</dbReference>
<evidence type="ECO:0000256" key="9">
    <source>
        <dbReference type="PROSITE-ProRule" id="PRU00409"/>
    </source>
</evidence>
<gene>
    <name evidence="13" type="ORF">ELQ90_16055</name>
</gene>
<dbReference type="GO" id="GO:0004075">
    <property type="term" value="F:biotin carboxylase activity"/>
    <property type="evidence" value="ECO:0007669"/>
    <property type="project" value="UniProtKB-EC"/>
</dbReference>
<dbReference type="EC" id="6.3.4.14" evidence="3"/>
<evidence type="ECO:0000256" key="6">
    <source>
        <dbReference type="ARBA" id="ARBA00022840"/>
    </source>
</evidence>
<comment type="caution">
    <text evidence="13">The sequence shown here is derived from an EMBL/GenBank/DDBJ whole genome shotgun (WGS) entry which is preliminary data.</text>
</comment>
<dbReference type="InterPro" id="IPR016185">
    <property type="entry name" value="PreATP-grasp_dom_sf"/>
</dbReference>
<dbReference type="PROSITE" id="PS50975">
    <property type="entry name" value="ATP_GRASP"/>
    <property type="match status" value="1"/>
</dbReference>
<dbReference type="SMART" id="SM00878">
    <property type="entry name" value="Biotin_carb_C"/>
    <property type="match status" value="1"/>
</dbReference>
<dbReference type="InterPro" id="IPR000089">
    <property type="entry name" value="Biotin_lipoyl"/>
</dbReference>
<dbReference type="FunFam" id="3.30.1490.20:FF:000003">
    <property type="entry name" value="acetyl-CoA carboxylase isoform X1"/>
    <property type="match status" value="1"/>
</dbReference>
<dbReference type="InterPro" id="IPR011053">
    <property type="entry name" value="Single_hybrid_motif"/>
</dbReference>
<accession>A0A444PNS8</accession>
<keyword evidence="14" id="KW-1185">Reference proteome</keyword>
<dbReference type="OrthoDB" id="9760256at2"/>
<keyword evidence="6 9" id="KW-0067">ATP-binding</keyword>